<dbReference type="Proteomes" id="UP000249354">
    <property type="component" value="Unassembled WGS sequence"/>
</dbReference>
<dbReference type="InterPro" id="IPR000305">
    <property type="entry name" value="GIY-YIG_endonuc"/>
</dbReference>
<feature type="domain" description="GIY-YIG" evidence="1">
    <location>
        <begin position="13"/>
        <end position="87"/>
    </location>
</feature>
<dbReference type="InterPro" id="IPR035901">
    <property type="entry name" value="GIY-YIG_endonuc_sf"/>
</dbReference>
<comment type="caution">
    <text evidence="2">The sequence shown here is derived from an EMBL/GenBank/DDBJ whole genome shotgun (WGS) entry which is preliminary data.</text>
</comment>
<gene>
    <name evidence="2" type="ORF">DCF25_13400</name>
</gene>
<dbReference type="PROSITE" id="PS50164">
    <property type="entry name" value="GIY_YIG"/>
    <property type="match status" value="1"/>
</dbReference>
<accession>A0A2W4U6H6</accession>
<dbReference type="Gene3D" id="3.40.1440.10">
    <property type="entry name" value="GIY-YIG endonuclease"/>
    <property type="match status" value="1"/>
</dbReference>
<evidence type="ECO:0000259" key="1">
    <source>
        <dbReference type="PROSITE" id="PS50164"/>
    </source>
</evidence>
<dbReference type="EMBL" id="QBMC01000090">
    <property type="protein sequence ID" value="PZO15654.1"/>
    <property type="molecule type" value="Genomic_DNA"/>
</dbReference>
<evidence type="ECO:0000313" key="3">
    <source>
        <dbReference type="Proteomes" id="UP000249354"/>
    </source>
</evidence>
<dbReference type="SMART" id="SM00465">
    <property type="entry name" value="GIYc"/>
    <property type="match status" value="1"/>
</dbReference>
<name>A0A2W4U6H6_9CYAN</name>
<protein>
    <recommendedName>
        <fullName evidence="1">GIY-YIG domain-containing protein</fullName>
    </recommendedName>
</protein>
<dbReference type="AlphaFoldDB" id="A0A2W4U6H6"/>
<dbReference type="SUPFAM" id="SSF82771">
    <property type="entry name" value="GIY-YIG endonuclease"/>
    <property type="match status" value="1"/>
</dbReference>
<organism evidence="2 3">
    <name type="scientific">Leptolyngbya foveolarum</name>
    <dbReference type="NCBI Taxonomy" id="47253"/>
    <lineage>
        <taxon>Bacteria</taxon>
        <taxon>Bacillati</taxon>
        <taxon>Cyanobacteriota</taxon>
        <taxon>Cyanophyceae</taxon>
        <taxon>Leptolyngbyales</taxon>
        <taxon>Leptolyngbyaceae</taxon>
        <taxon>Leptolyngbya group</taxon>
        <taxon>Leptolyngbya</taxon>
    </lineage>
</organism>
<evidence type="ECO:0000313" key="2">
    <source>
        <dbReference type="EMBL" id="PZO15654.1"/>
    </source>
</evidence>
<reference evidence="2 3" key="2">
    <citation type="submission" date="2018-06" db="EMBL/GenBank/DDBJ databases">
        <title>Metagenomic assembly of (sub)arctic Cyanobacteria and their associated microbiome from non-axenic cultures.</title>
        <authorList>
            <person name="Baurain D."/>
        </authorList>
    </citation>
    <scope>NUCLEOTIDE SEQUENCE [LARGE SCALE GENOMIC DNA]</scope>
    <source>
        <strain evidence="2">ULC129bin1</strain>
    </source>
</reference>
<reference evidence="3" key="1">
    <citation type="submission" date="2018-04" db="EMBL/GenBank/DDBJ databases">
        <authorList>
            <person name="Cornet L."/>
        </authorList>
    </citation>
    <scope>NUCLEOTIDE SEQUENCE [LARGE SCALE GENOMIC DNA]</scope>
</reference>
<sequence length="93" mass="10407">MPLPITQLDRLPKTSGLYKITNAGGTVIYVGQAKNIHARWNKGHHKLSAILSECGVAASIDWVEMPKWLLNRSENAAIRFYQPKLNLKMPPVV</sequence>
<proteinExistence type="predicted"/>